<dbReference type="PANTHER" id="PTHR42943">
    <property type="entry name" value="GLUTATHIONE S-TRANSFERASE KAPPA"/>
    <property type="match status" value="1"/>
</dbReference>
<comment type="catalytic activity">
    <reaction evidence="1">
        <text>2-hydroxychromene-2-carboxylate = (3E)-4-(2-hydroxyphenyl)-2-oxobut-3-enoate</text>
        <dbReference type="Rhea" id="RHEA:27401"/>
        <dbReference type="ChEBI" id="CHEBI:59350"/>
        <dbReference type="ChEBI" id="CHEBI:59353"/>
        <dbReference type="EC" id="5.99.1.4"/>
    </reaction>
</comment>
<dbReference type="Proteomes" id="UP000549457">
    <property type="component" value="Unassembled WGS sequence"/>
</dbReference>
<organism evidence="4 5">
    <name type="scientific">Amaricoccus macauensis</name>
    <dbReference type="NCBI Taxonomy" id="57001"/>
    <lineage>
        <taxon>Bacteria</taxon>
        <taxon>Pseudomonadati</taxon>
        <taxon>Pseudomonadota</taxon>
        <taxon>Alphaproteobacteria</taxon>
        <taxon>Rhodobacterales</taxon>
        <taxon>Paracoccaceae</taxon>
        <taxon>Amaricoccus</taxon>
    </lineage>
</organism>
<dbReference type="SUPFAM" id="SSF52833">
    <property type="entry name" value="Thioredoxin-like"/>
    <property type="match status" value="1"/>
</dbReference>
<protein>
    <recommendedName>
        <fullName evidence="1">2-hydroxychromene-2-carboxylate isomerase</fullName>
        <ecNumber evidence="1">5.99.1.4</ecNumber>
    </recommendedName>
</protein>
<proteinExistence type="inferred from homology"/>
<feature type="domain" description="DSBA-like thioredoxin" evidence="3">
    <location>
        <begin position="10"/>
        <end position="198"/>
    </location>
</feature>
<dbReference type="GO" id="GO:0006749">
    <property type="term" value="P:glutathione metabolic process"/>
    <property type="evidence" value="ECO:0007669"/>
    <property type="project" value="TreeGrafter"/>
</dbReference>
<evidence type="ECO:0000256" key="2">
    <source>
        <dbReference type="PIRSR" id="PIRSR006386-1"/>
    </source>
</evidence>
<reference evidence="4 5" key="1">
    <citation type="submission" date="2020-08" db="EMBL/GenBank/DDBJ databases">
        <title>Genomic Encyclopedia of Type Strains, Phase IV (KMG-IV): sequencing the most valuable type-strain genomes for metagenomic binning, comparative biology and taxonomic classification.</title>
        <authorList>
            <person name="Goeker M."/>
        </authorList>
    </citation>
    <scope>NUCLEOTIDE SEQUENCE [LARGE SCALE GENOMIC DNA]</scope>
    <source>
        <strain evidence="4 5">DSM 101730</strain>
    </source>
</reference>
<feature type="active site" description="Nucleophile" evidence="2">
    <location>
        <position position="12"/>
    </location>
</feature>
<evidence type="ECO:0000259" key="3">
    <source>
        <dbReference type="Pfam" id="PF01323"/>
    </source>
</evidence>
<dbReference type="InterPro" id="IPR051924">
    <property type="entry name" value="GST_Kappa/NadH"/>
</dbReference>
<dbReference type="Gene3D" id="3.40.30.10">
    <property type="entry name" value="Glutaredoxin"/>
    <property type="match status" value="1"/>
</dbReference>
<dbReference type="EMBL" id="JACHFM010000001">
    <property type="protein sequence ID" value="MBB5220672.1"/>
    <property type="molecule type" value="Genomic_DNA"/>
</dbReference>
<dbReference type="InterPro" id="IPR036249">
    <property type="entry name" value="Thioredoxin-like_sf"/>
</dbReference>
<evidence type="ECO:0000313" key="5">
    <source>
        <dbReference type="Proteomes" id="UP000549457"/>
    </source>
</evidence>
<dbReference type="InterPro" id="IPR001853">
    <property type="entry name" value="DSBA-like_thioredoxin_dom"/>
</dbReference>
<dbReference type="Pfam" id="PF01323">
    <property type="entry name" value="DSBA"/>
    <property type="match status" value="1"/>
</dbReference>
<dbReference type="RefSeq" id="WP_184146939.1">
    <property type="nucleotide sequence ID" value="NZ_JACHFM010000001.1"/>
</dbReference>
<sequence length="204" mass="21926">MADIEYFLYPLSPYAYLAGDGLETLAARHGARVIYRPVQLMRIFAEVGTPPLKDRHPSRRQYRLRDIARVAEAAGLPLKSEPIYLAANPVPASAAIISAQKAADGGAGGDVGALVRGFLGAVWAEGRDIADDEVVRDVLGAAGFDPGLADRGMLSAVETLERTTEEAIRRGVFGVPSYMVGDELFWGQDRLPHLDRHLAGLSDG</sequence>
<dbReference type="InterPro" id="IPR044087">
    <property type="entry name" value="NahD-like"/>
</dbReference>
<comment type="similarity">
    <text evidence="1">Belongs to the GST superfamily. NadH family.</text>
</comment>
<dbReference type="PIRSF" id="PIRSF006386">
    <property type="entry name" value="HCCAis_GSTk"/>
    <property type="match status" value="1"/>
</dbReference>
<dbReference type="CDD" id="cd03022">
    <property type="entry name" value="DsbA_HCCA_Iso"/>
    <property type="match status" value="1"/>
</dbReference>
<dbReference type="GO" id="GO:1901170">
    <property type="term" value="P:naphthalene catabolic process"/>
    <property type="evidence" value="ECO:0007669"/>
    <property type="project" value="InterPro"/>
</dbReference>
<keyword evidence="1 4" id="KW-0413">Isomerase</keyword>
<dbReference type="AlphaFoldDB" id="A0A840SMW1"/>
<name>A0A840SMW1_9RHOB</name>
<gene>
    <name evidence="4" type="ORF">HNP73_000593</name>
</gene>
<evidence type="ECO:0000313" key="4">
    <source>
        <dbReference type="EMBL" id="MBB5220672.1"/>
    </source>
</evidence>
<evidence type="ECO:0000256" key="1">
    <source>
        <dbReference type="PIRNR" id="PIRNR006386"/>
    </source>
</evidence>
<accession>A0A840SMW1</accession>
<comment type="caution">
    <text evidence="4">The sequence shown here is derived from an EMBL/GenBank/DDBJ whole genome shotgun (WGS) entry which is preliminary data.</text>
</comment>
<dbReference type="PANTHER" id="PTHR42943:SF2">
    <property type="entry name" value="GLUTATHIONE S-TRANSFERASE KAPPA 1"/>
    <property type="match status" value="1"/>
</dbReference>
<dbReference type="EC" id="5.99.1.4" evidence="1"/>
<dbReference type="InterPro" id="IPR014440">
    <property type="entry name" value="HCCAis_GSTk"/>
</dbReference>
<dbReference type="GO" id="GO:0004364">
    <property type="term" value="F:glutathione transferase activity"/>
    <property type="evidence" value="ECO:0007669"/>
    <property type="project" value="TreeGrafter"/>
</dbReference>
<keyword evidence="5" id="KW-1185">Reference proteome</keyword>
<dbReference type="GO" id="GO:0018845">
    <property type="term" value="F:2-hydroxychromene-2-carboxylate isomerase activity"/>
    <property type="evidence" value="ECO:0007669"/>
    <property type="project" value="UniProtKB-UniRule"/>
</dbReference>
<dbReference type="GO" id="GO:0004602">
    <property type="term" value="F:glutathione peroxidase activity"/>
    <property type="evidence" value="ECO:0007669"/>
    <property type="project" value="TreeGrafter"/>
</dbReference>